<comment type="caution">
    <text evidence="2">The sequence shown here is derived from an EMBL/GenBank/DDBJ whole genome shotgun (WGS) entry which is preliminary data.</text>
</comment>
<name>A0AAE8MZ86_9PEZI</name>
<dbReference type="EMBL" id="ONZQ02000005">
    <property type="protein sequence ID" value="SPO02005.1"/>
    <property type="molecule type" value="Genomic_DNA"/>
</dbReference>
<accession>A0AAE8MZ86</accession>
<evidence type="ECO:0000313" key="2">
    <source>
        <dbReference type="EMBL" id="SPO02005.1"/>
    </source>
</evidence>
<organism evidence="2 3">
    <name type="scientific">Cephalotrichum gorgonifer</name>
    <dbReference type="NCBI Taxonomy" id="2041049"/>
    <lineage>
        <taxon>Eukaryota</taxon>
        <taxon>Fungi</taxon>
        <taxon>Dikarya</taxon>
        <taxon>Ascomycota</taxon>
        <taxon>Pezizomycotina</taxon>
        <taxon>Sordariomycetes</taxon>
        <taxon>Hypocreomycetidae</taxon>
        <taxon>Microascales</taxon>
        <taxon>Microascaceae</taxon>
        <taxon>Cephalotrichum</taxon>
    </lineage>
</organism>
<proteinExistence type="predicted"/>
<dbReference type="AlphaFoldDB" id="A0AAE8MZ86"/>
<reference evidence="2" key="1">
    <citation type="submission" date="2018-03" db="EMBL/GenBank/DDBJ databases">
        <authorList>
            <person name="Guldener U."/>
        </authorList>
    </citation>
    <scope>NUCLEOTIDE SEQUENCE</scope>
</reference>
<evidence type="ECO:0000313" key="3">
    <source>
        <dbReference type="Proteomes" id="UP001187682"/>
    </source>
</evidence>
<dbReference type="Pfam" id="PF06985">
    <property type="entry name" value="HET"/>
    <property type="match status" value="1"/>
</dbReference>
<dbReference type="PANTHER" id="PTHR33112:SF16">
    <property type="entry name" value="HETEROKARYON INCOMPATIBILITY DOMAIN-CONTAINING PROTEIN"/>
    <property type="match status" value="1"/>
</dbReference>
<dbReference type="PANTHER" id="PTHR33112">
    <property type="entry name" value="DOMAIN PROTEIN, PUTATIVE-RELATED"/>
    <property type="match status" value="1"/>
</dbReference>
<gene>
    <name evidence="2" type="ORF">DNG_04678</name>
</gene>
<evidence type="ECO:0000259" key="1">
    <source>
        <dbReference type="Pfam" id="PF06985"/>
    </source>
</evidence>
<keyword evidence="3" id="KW-1185">Reference proteome</keyword>
<feature type="domain" description="Heterokaryon incompatibility" evidence="1">
    <location>
        <begin position="3"/>
        <end position="94"/>
    </location>
</feature>
<dbReference type="Proteomes" id="UP001187682">
    <property type="component" value="Unassembled WGS sequence"/>
</dbReference>
<dbReference type="InterPro" id="IPR010730">
    <property type="entry name" value="HET"/>
</dbReference>
<protein>
    <recommendedName>
        <fullName evidence="1">Heterokaryon incompatibility domain-containing protein</fullName>
    </recommendedName>
</protein>
<sequence length="472" mass="52984">MSEIEAMGHIYANAYLTIAASIANGSNDGFLRPRDNPYFSAPIPSPGGGMADVKWSFQGRGHLNSSKMVLTKSEKYKTLKSFEPLYSRGWTFQEAMLSRRTLFFSFFQPYFVCQASCRAGGDPSPEEYFNAVEMGEMFSPIAKGAASPSRYQAPGTMDLGYEWPWVAENYSSRILSVLDDKALAIGAIKDRYVKEYGEYISGSWSQNLVVDLLWSTDKRHPRTDDEVRLFGTQYCRGSIKSLPSWTWLSFDGSVRFEVIWHAFYLGKIRHIGDISTRIQVTRIPTADNFGRVTGEPLRLRGGMKRVLVIPPKGPGWQNRPQSLSCYEPKIWDDATGSYVVEVMTKSAVLEARIGEAVMDDFVVETPMRERGEMTELELIKAFDSGHDYDARPRILDCFIVAMVGGRSGNQALVTKPRGYSLVRQGDQIAYGLLLEDVPGSGGNKKRRIGLFRSNEGIGFYFDDAVETEFDIE</sequence>